<dbReference type="EMBL" id="DVJO01000153">
    <property type="protein sequence ID" value="HIS83323.1"/>
    <property type="molecule type" value="Genomic_DNA"/>
</dbReference>
<evidence type="ECO:0000313" key="2">
    <source>
        <dbReference type="Proteomes" id="UP000824139"/>
    </source>
</evidence>
<proteinExistence type="predicted"/>
<reference evidence="1" key="2">
    <citation type="journal article" date="2021" name="PeerJ">
        <title>Extensive microbial diversity within the chicken gut microbiome revealed by metagenomics and culture.</title>
        <authorList>
            <person name="Gilroy R."/>
            <person name="Ravi A."/>
            <person name="Getino M."/>
            <person name="Pursley I."/>
            <person name="Horton D.L."/>
            <person name="Alikhan N.F."/>
            <person name="Baker D."/>
            <person name="Gharbi K."/>
            <person name="Hall N."/>
            <person name="Watson M."/>
            <person name="Adriaenssens E.M."/>
            <person name="Foster-Nyarko E."/>
            <person name="Jarju S."/>
            <person name="Secka A."/>
            <person name="Antonio M."/>
            <person name="Oren A."/>
            <person name="Chaudhuri R.R."/>
            <person name="La Ragione R."/>
            <person name="Hildebrand F."/>
            <person name="Pallen M.J."/>
        </authorList>
    </citation>
    <scope>NUCLEOTIDE SEQUENCE</scope>
    <source>
        <strain evidence="1">CHK152-2994</strain>
    </source>
</reference>
<reference evidence="1" key="1">
    <citation type="submission" date="2020-10" db="EMBL/GenBank/DDBJ databases">
        <authorList>
            <person name="Gilroy R."/>
        </authorList>
    </citation>
    <scope>NUCLEOTIDE SEQUENCE</scope>
    <source>
        <strain evidence="1">CHK152-2994</strain>
    </source>
</reference>
<gene>
    <name evidence="1" type="ORF">IAD41_06945</name>
</gene>
<protein>
    <submittedName>
        <fullName evidence="1">Uncharacterized protein</fullName>
    </submittedName>
</protein>
<accession>A0A9D1FWN3</accession>
<dbReference type="AlphaFoldDB" id="A0A9D1FWN3"/>
<organism evidence="1 2">
    <name type="scientific">Candidatus Scatenecus faecavium</name>
    <dbReference type="NCBI Taxonomy" id="2840915"/>
    <lineage>
        <taxon>Bacteria</taxon>
        <taxon>Candidatus Scatenecus</taxon>
    </lineage>
</organism>
<sequence length="215" mass="24864">MVKNLIVSIFLMIFAALPVFCADVLPKYTTNLHTKTYGFYQVGKFIQLHEEADENSKIIQTISWTQDKLMPEGLKYDDVFSVFIGSKELALMAVEDETEDWVKLIYDNKNNKSGWMKKDDPYKFMTWVNLYNSYGRKYGFKILKDAPEAVLSLHADTEDNSQVVAQLNHPEFIKLNVIKGNWALVTVVDLDRTPKTGYIRWRSDDGVKYLFPAIK</sequence>
<dbReference type="Proteomes" id="UP000824139">
    <property type="component" value="Unassembled WGS sequence"/>
</dbReference>
<evidence type="ECO:0000313" key="1">
    <source>
        <dbReference type="EMBL" id="HIS83323.1"/>
    </source>
</evidence>
<name>A0A9D1FWN3_9BACT</name>
<comment type="caution">
    <text evidence="1">The sequence shown here is derived from an EMBL/GenBank/DDBJ whole genome shotgun (WGS) entry which is preliminary data.</text>
</comment>